<proteinExistence type="predicted"/>
<protein>
    <submittedName>
        <fullName evidence="2">Secreted protein</fullName>
    </submittedName>
</protein>
<evidence type="ECO:0000313" key="2">
    <source>
        <dbReference type="WBParaSite" id="ALUE_0000282901-mRNA-1"/>
    </source>
</evidence>
<keyword evidence="1" id="KW-1185">Reference proteome</keyword>
<sequence length="75" mass="8433">MYLFLGGREGCGWSCSADPHRDRANVLSSGKSTPCEKPERNWIHYGHEDEANDCLPLTSTVPSMHVRLFAIESRL</sequence>
<evidence type="ECO:0000313" key="1">
    <source>
        <dbReference type="Proteomes" id="UP000036681"/>
    </source>
</evidence>
<organism evidence="1 2">
    <name type="scientific">Ascaris lumbricoides</name>
    <name type="common">Giant roundworm</name>
    <dbReference type="NCBI Taxonomy" id="6252"/>
    <lineage>
        <taxon>Eukaryota</taxon>
        <taxon>Metazoa</taxon>
        <taxon>Ecdysozoa</taxon>
        <taxon>Nematoda</taxon>
        <taxon>Chromadorea</taxon>
        <taxon>Rhabditida</taxon>
        <taxon>Spirurina</taxon>
        <taxon>Ascaridomorpha</taxon>
        <taxon>Ascaridoidea</taxon>
        <taxon>Ascarididae</taxon>
        <taxon>Ascaris</taxon>
    </lineage>
</organism>
<accession>A0A0M3HMQ1</accession>
<dbReference type="WBParaSite" id="ALUE_0000282901-mRNA-1">
    <property type="protein sequence ID" value="ALUE_0000282901-mRNA-1"/>
    <property type="gene ID" value="ALUE_0000282901"/>
</dbReference>
<dbReference type="Proteomes" id="UP000036681">
    <property type="component" value="Unplaced"/>
</dbReference>
<dbReference type="AlphaFoldDB" id="A0A0M3HMQ1"/>
<name>A0A0M3HMQ1_ASCLU</name>
<reference evidence="2" key="1">
    <citation type="submission" date="2017-02" db="UniProtKB">
        <authorList>
            <consortium name="WormBaseParasite"/>
        </authorList>
    </citation>
    <scope>IDENTIFICATION</scope>
</reference>